<dbReference type="Pfam" id="PF14361">
    <property type="entry name" value="RsbRD_N"/>
    <property type="match status" value="1"/>
</dbReference>
<dbReference type="Pfam" id="PF17853">
    <property type="entry name" value="GGDEF_2"/>
    <property type="match status" value="1"/>
</dbReference>
<dbReference type="InterPro" id="IPR025751">
    <property type="entry name" value="RsbRD_N_dom"/>
</dbReference>
<dbReference type="PANTHER" id="PTHR33744">
    <property type="entry name" value="CARBOHYDRATE DIACID REGULATOR"/>
    <property type="match status" value="1"/>
</dbReference>
<protein>
    <submittedName>
        <fullName evidence="5">Helix-turn-helix domain-containing protein</fullName>
    </submittedName>
</protein>
<dbReference type="Pfam" id="PF13556">
    <property type="entry name" value="HTH_30"/>
    <property type="match status" value="1"/>
</dbReference>
<evidence type="ECO:0000259" key="4">
    <source>
        <dbReference type="Pfam" id="PF17853"/>
    </source>
</evidence>
<dbReference type="Gene3D" id="1.10.10.2840">
    <property type="entry name" value="PucR C-terminal helix-turn-helix domain"/>
    <property type="match status" value="1"/>
</dbReference>
<dbReference type="InterPro" id="IPR025736">
    <property type="entry name" value="PucR_C-HTH_dom"/>
</dbReference>
<accession>A0ABU4FG38</accession>
<dbReference type="RefSeq" id="WP_317773093.1">
    <property type="nucleotide sequence ID" value="NZ_JAWMAJ010000081.1"/>
</dbReference>
<comment type="caution">
    <text evidence="5">The sequence shown here is derived from an EMBL/GenBank/DDBJ whole genome shotgun (WGS) entry which is preliminary data.</text>
</comment>
<keyword evidence="6" id="KW-1185">Reference proteome</keyword>
<evidence type="ECO:0000313" key="6">
    <source>
        <dbReference type="Proteomes" id="UP001187346"/>
    </source>
</evidence>
<reference evidence="5 6" key="1">
    <citation type="submission" date="2023-10" db="EMBL/GenBank/DDBJ databases">
        <title>Characterization of rhizosphere-enriched actinobacteria from wheat plants lab-grown on chernevaya soil.</title>
        <authorList>
            <person name="Tikhonova E.N."/>
            <person name="Konopkin A."/>
            <person name="Kravchenko I.K."/>
        </authorList>
    </citation>
    <scope>NUCLEOTIDE SEQUENCE [LARGE SCALE GENOMIC DNA]</scope>
    <source>
        <strain evidence="5 6">RR29</strain>
    </source>
</reference>
<dbReference type="InterPro" id="IPR051448">
    <property type="entry name" value="CdaR-like_regulators"/>
</dbReference>
<comment type="similarity">
    <text evidence="1">Belongs to the CdaR family.</text>
</comment>
<evidence type="ECO:0000259" key="3">
    <source>
        <dbReference type="Pfam" id="PF14361"/>
    </source>
</evidence>
<gene>
    <name evidence="5" type="ORF">R5A26_23905</name>
</gene>
<organism evidence="5 6">
    <name type="scientific">Streptomyces prunicolor</name>
    <dbReference type="NCBI Taxonomy" id="67348"/>
    <lineage>
        <taxon>Bacteria</taxon>
        <taxon>Bacillati</taxon>
        <taxon>Actinomycetota</taxon>
        <taxon>Actinomycetes</taxon>
        <taxon>Kitasatosporales</taxon>
        <taxon>Streptomycetaceae</taxon>
        <taxon>Streptomyces</taxon>
    </lineage>
</organism>
<evidence type="ECO:0000313" key="5">
    <source>
        <dbReference type="EMBL" id="MDV7219000.1"/>
    </source>
</evidence>
<sequence>MVDKEIRALATVLLERVGELAKEMAARIRSGAREYHYDAVPDEDLEEACRTHVGNALQALTGQVPLDTAAAADIGRRRARQNVPLPTVMTAYRVGVKYFWESVVAEATTTALVGNDVLVAAATAMWEIQDGITEGMVSGYHDEVARRLLAGDQERSALVEALLEGRSMDADAVWSAAEVLRVPREGPFTVVAAEVPGIGRQALPDITALLTRRGIRSAWRLRPDLQLGIVHLRTPRDLPDLVEVLGQRAERRVGVSPSYDDLNRTGDALRFAKVAMRGGDAESSAVTVFDDSPLAVATAGAPDVMARVAAKVLGPVEALPADERALLLDTLDIWFDCGGSAEEAAKQLYVHPNTVRTRLRRIAERTGRSLTDPRGITELALALRAVRQTPRPPTSESTDDTRKS</sequence>
<dbReference type="Proteomes" id="UP001187346">
    <property type="component" value="Unassembled WGS sequence"/>
</dbReference>
<dbReference type="InterPro" id="IPR041522">
    <property type="entry name" value="CdaR_GGDEF"/>
</dbReference>
<dbReference type="InterPro" id="IPR042070">
    <property type="entry name" value="PucR_C-HTH_sf"/>
</dbReference>
<name>A0ABU4FG38_9ACTN</name>
<feature type="domain" description="PucR C-terminal helix-turn-helix" evidence="2">
    <location>
        <begin position="327"/>
        <end position="385"/>
    </location>
</feature>
<dbReference type="EMBL" id="JAWMAJ010000081">
    <property type="protein sequence ID" value="MDV7219000.1"/>
    <property type="molecule type" value="Genomic_DNA"/>
</dbReference>
<proteinExistence type="inferred from homology"/>
<dbReference type="PANTHER" id="PTHR33744:SF1">
    <property type="entry name" value="DNA-BINDING TRANSCRIPTIONAL ACTIVATOR ADER"/>
    <property type="match status" value="1"/>
</dbReference>
<feature type="domain" description="CdaR GGDEF-like" evidence="4">
    <location>
        <begin position="165"/>
        <end position="277"/>
    </location>
</feature>
<evidence type="ECO:0000256" key="1">
    <source>
        <dbReference type="ARBA" id="ARBA00006754"/>
    </source>
</evidence>
<feature type="domain" description="RsbT co-antagonist protein RsbRD N-terminal" evidence="3">
    <location>
        <begin position="19"/>
        <end position="155"/>
    </location>
</feature>
<evidence type="ECO:0000259" key="2">
    <source>
        <dbReference type="Pfam" id="PF13556"/>
    </source>
</evidence>